<feature type="chain" id="PRO_5038984925" evidence="1">
    <location>
        <begin position="21"/>
        <end position="136"/>
    </location>
</feature>
<protein>
    <submittedName>
        <fullName evidence="2">Uncharacterized protein</fullName>
    </submittedName>
</protein>
<evidence type="ECO:0000313" key="3">
    <source>
        <dbReference type="Proteomes" id="UP000828251"/>
    </source>
</evidence>
<dbReference type="AlphaFoldDB" id="A0A9D4A226"/>
<accession>A0A9D4A226</accession>
<dbReference type="EMBL" id="JAIQCV010000007">
    <property type="protein sequence ID" value="KAH1081790.1"/>
    <property type="molecule type" value="Genomic_DNA"/>
</dbReference>
<keyword evidence="3" id="KW-1185">Reference proteome</keyword>
<proteinExistence type="predicted"/>
<comment type="caution">
    <text evidence="2">The sequence shown here is derived from an EMBL/GenBank/DDBJ whole genome shotgun (WGS) entry which is preliminary data.</text>
</comment>
<name>A0A9D4A226_9ROSI</name>
<dbReference type="Proteomes" id="UP000828251">
    <property type="component" value="Unassembled WGS sequence"/>
</dbReference>
<keyword evidence="1" id="KW-0732">Signal</keyword>
<gene>
    <name evidence="2" type="ORF">J1N35_021551</name>
</gene>
<evidence type="ECO:0000313" key="2">
    <source>
        <dbReference type="EMBL" id="KAH1081790.1"/>
    </source>
</evidence>
<evidence type="ECO:0000256" key="1">
    <source>
        <dbReference type="SAM" id="SignalP"/>
    </source>
</evidence>
<reference evidence="2 3" key="1">
    <citation type="journal article" date="2021" name="Plant Biotechnol. J.">
        <title>Multi-omics assisted identification of the key and species-specific regulatory components of drought-tolerant mechanisms in Gossypium stocksii.</title>
        <authorList>
            <person name="Yu D."/>
            <person name="Ke L."/>
            <person name="Zhang D."/>
            <person name="Wu Y."/>
            <person name="Sun Y."/>
            <person name="Mei J."/>
            <person name="Sun J."/>
            <person name="Sun Y."/>
        </authorList>
    </citation>
    <scope>NUCLEOTIDE SEQUENCE [LARGE SCALE GENOMIC DNA]</scope>
    <source>
        <strain evidence="3">cv. E1</strain>
        <tissue evidence="2">Leaf</tissue>
    </source>
</reference>
<sequence length="136" mass="15475">MVLVNLIMQNVLRFVLSTWAISYSHNKFVNEGVSQSGSDMVTLIKSYLMELKALTNFRLQSGSDMATLIKSYLMELKALTNFRLLSASPRTIWKHCSSFTSKERTHGKREYLLDGGSFARLAIALEVDRRRVDPPD</sequence>
<feature type="signal peptide" evidence="1">
    <location>
        <begin position="1"/>
        <end position="20"/>
    </location>
</feature>
<organism evidence="2 3">
    <name type="scientific">Gossypium stocksii</name>
    <dbReference type="NCBI Taxonomy" id="47602"/>
    <lineage>
        <taxon>Eukaryota</taxon>
        <taxon>Viridiplantae</taxon>
        <taxon>Streptophyta</taxon>
        <taxon>Embryophyta</taxon>
        <taxon>Tracheophyta</taxon>
        <taxon>Spermatophyta</taxon>
        <taxon>Magnoliopsida</taxon>
        <taxon>eudicotyledons</taxon>
        <taxon>Gunneridae</taxon>
        <taxon>Pentapetalae</taxon>
        <taxon>rosids</taxon>
        <taxon>malvids</taxon>
        <taxon>Malvales</taxon>
        <taxon>Malvaceae</taxon>
        <taxon>Malvoideae</taxon>
        <taxon>Gossypium</taxon>
    </lineage>
</organism>